<dbReference type="AlphaFoldDB" id="U4JZM5"/>
<sequence>MTEQISQSMPVSEDKASSTLPKKVVRKILWRQLFLQASFNYERMQACGFLWAISPGLKHIHKKKERLGESMRAHMDFFNSHTYLVTFILGLVLAMEQSKQKVETIRAFKVAAMGPIAGVGDAMFNLTLKPISAAIAASLALDNVYLAPIFFLLLLNVTRLSIQIPLFNYGYKSGLKALDKLKDHTVAMARSATIVGIMVIGAMSAQFVKLKTTASIGYADTTFSIQTDLLDKIVPNILPVLFVLLTYRLLMKGLSPTKIIFLMILFGIGGHYIGVL</sequence>
<feature type="transmembrane region" description="Helical" evidence="1">
    <location>
        <begin position="77"/>
        <end position="95"/>
    </location>
</feature>
<organism evidence="2 3">
    <name type="scientific">Vibrio nigripulchritudo</name>
    <dbReference type="NCBI Taxonomy" id="28173"/>
    <lineage>
        <taxon>Bacteria</taxon>
        <taxon>Pseudomonadati</taxon>
        <taxon>Pseudomonadota</taxon>
        <taxon>Gammaproteobacteria</taxon>
        <taxon>Vibrionales</taxon>
        <taxon>Vibrionaceae</taxon>
        <taxon>Vibrio</taxon>
    </lineage>
</organism>
<dbReference type="PANTHER" id="PTHR32502:SF23">
    <property type="entry name" value="TRANSPORT PROTEIN, PTS SYSTEM"/>
    <property type="match status" value="1"/>
</dbReference>
<feature type="transmembrane region" description="Helical" evidence="1">
    <location>
        <begin position="233"/>
        <end position="250"/>
    </location>
</feature>
<keyword evidence="3" id="KW-1185">Reference proteome</keyword>
<dbReference type="InterPro" id="IPR004704">
    <property type="entry name" value="PTS_IID_man"/>
</dbReference>
<dbReference type="RefSeq" id="WP_022551206.1">
    <property type="nucleotide sequence ID" value="NC_022528.1"/>
</dbReference>
<evidence type="ECO:0000313" key="2">
    <source>
        <dbReference type="EMBL" id="CCO58450.1"/>
    </source>
</evidence>
<dbReference type="PATRIC" id="fig|1260221.3.peg.2268"/>
<evidence type="ECO:0000256" key="1">
    <source>
        <dbReference type="SAM" id="Phobius"/>
    </source>
</evidence>
<dbReference type="InterPro" id="IPR050303">
    <property type="entry name" value="GatZ_KbaZ_carbometab"/>
</dbReference>
<dbReference type="OrthoDB" id="9811533at2"/>
<accession>U4JZM5</accession>
<evidence type="ECO:0000313" key="3">
    <source>
        <dbReference type="Proteomes" id="UP000016895"/>
    </source>
</evidence>
<keyword evidence="1" id="KW-0472">Membrane</keyword>
<dbReference type="Pfam" id="PF03613">
    <property type="entry name" value="EIID-AGA"/>
    <property type="match status" value="1"/>
</dbReference>
<dbReference type="STRING" id="28173.VIBNI_A2382"/>
<dbReference type="GO" id="GO:0005886">
    <property type="term" value="C:plasma membrane"/>
    <property type="evidence" value="ECO:0007669"/>
    <property type="project" value="TreeGrafter"/>
</dbReference>
<dbReference type="KEGG" id="vni:VIBNI_A2382"/>
<name>U4JZM5_9VIBR</name>
<feature type="transmembrane region" description="Helical" evidence="1">
    <location>
        <begin position="259"/>
        <end position="275"/>
    </location>
</feature>
<dbReference type="GO" id="GO:0016740">
    <property type="term" value="F:transferase activity"/>
    <property type="evidence" value="ECO:0007669"/>
    <property type="project" value="UniProtKB-KW"/>
</dbReference>
<gene>
    <name evidence="2" type="ORF">VIBNI_A2382</name>
</gene>
<dbReference type="EMBL" id="FO203526">
    <property type="protein sequence ID" value="CCO58450.1"/>
    <property type="molecule type" value="Genomic_DNA"/>
</dbReference>
<dbReference type="PROSITE" id="PS51108">
    <property type="entry name" value="PTS_EIID"/>
    <property type="match status" value="1"/>
</dbReference>
<dbReference type="GO" id="GO:0009401">
    <property type="term" value="P:phosphoenolpyruvate-dependent sugar phosphotransferase system"/>
    <property type="evidence" value="ECO:0007669"/>
    <property type="project" value="InterPro"/>
</dbReference>
<keyword evidence="2" id="KW-0808">Transferase</keyword>
<reference evidence="2 3" key="1">
    <citation type="journal article" date="2013" name="ISME J.">
        <title>Comparative genomics of pathogenic lineages of Vibrio nigripulchritudo identifies virulence-associated traits.</title>
        <authorList>
            <person name="Goudenege D."/>
            <person name="Labreuche Y."/>
            <person name="Krin E."/>
            <person name="Ansquer D."/>
            <person name="Mangenot S."/>
            <person name="Calteau A."/>
            <person name="Medigue C."/>
            <person name="Mazel D."/>
            <person name="Polz M.F."/>
            <person name="Le Roux F."/>
        </authorList>
    </citation>
    <scope>NUCLEOTIDE SEQUENCE [LARGE SCALE GENOMIC DNA]</scope>
    <source>
        <strain evidence="3">SnF1</strain>
    </source>
</reference>
<protein>
    <submittedName>
        <fullName evidence="2">Putative Phosphotransferase system, mannose/fructose/sorbose family IID component</fullName>
    </submittedName>
</protein>
<feature type="transmembrane region" description="Helical" evidence="1">
    <location>
        <begin position="144"/>
        <end position="167"/>
    </location>
</feature>
<feature type="transmembrane region" description="Helical" evidence="1">
    <location>
        <begin position="187"/>
        <end position="208"/>
    </location>
</feature>
<keyword evidence="1" id="KW-1133">Transmembrane helix</keyword>
<keyword evidence="1" id="KW-0812">Transmembrane</keyword>
<proteinExistence type="predicted"/>
<dbReference type="PANTHER" id="PTHR32502">
    <property type="entry name" value="N-ACETYLGALACTOSAMINE PERMEASE II COMPONENT-RELATED"/>
    <property type="match status" value="1"/>
</dbReference>
<dbReference type="Proteomes" id="UP000016895">
    <property type="component" value="Chromosome 1"/>
</dbReference>